<gene>
    <name evidence="2" type="ORF">ACFQZX_06270</name>
</gene>
<sequence>MKRIIATLLLCLLFINNVSAHYTQTCKIKYRLSNGYWSKYYRVDVKFMTGSELNIQLGGPTFSIFDKFACIFWADNKITIIKLSTTIIGELDHDSINNRLTKLEGVDEENRFWEICPSGTCF</sequence>
<evidence type="ECO:0000313" key="2">
    <source>
        <dbReference type="EMBL" id="MFD0793215.1"/>
    </source>
</evidence>
<protein>
    <recommendedName>
        <fullName evidence="4">GLPGLI family protein</fullName>
    </recommendedName>
</protein>
<keyword evidence="1" id="KW-0732">Signal</keyword>
<accession>A0ABW3AQV4</accession>
<reference evidence="3" key="1">
    <citation type="journal article" date="2019" name="Int. J. Syst. Evol. Microbiol.">
        <title>The Global Catalogue of Microorganisms (GCM) 10K type strain sequencing project: providing services to taxonomists for standard genome sequencing and annotation.</title>
        <authorList>
            <consortium name="The Broad Institute Genomics Platform"/>
            <consortium name="The Broad Institute Genome Sequencing Center for Infectious Disease"/>
            <person name="Wu L."/>
            <person name="Ma J."/>
        </authorList>
    </citation>
    <scope>NUCLEOTIDE SEQUENCE [LARGE SCALE GENOMIC DNA]</scope>
    <source>
        <strain evidence="3">CCUG 61484</strain>
    </source>
</reference>
<organism evidence="2 3">
    <name type="scientific">Mucilaginibacter litoreus</name>
    <dbReference type="NCBI Taxonomy" id="1048221"/>
    <lineage>
        <taxon>Bacteria</taxon>
        <taxon>Pseudomonadati</taxon>
        <taxon>Bacteroidota</taxon>
        <taxon>Sphingobacteriia</taxon>
        <taxon>Sphingobacteriales</taxon>
        <taxon>Sphingobacteriaceae</taxon>
        <taxon>Mucilaginibacter</taxon>
    </lineage>
</organism>
<dbReference type="RefSeq" id="WP_377112690.1">
    <property type="nucleotide sequence ID" value="NZ_JBHTHZ010000003.1"/>
</dbReference>
<name>A0ABW3AQV4_9SPHI</name>
<proteinExistence type="predicted"/>
<evidence type="ECO:0000256" key="1">
    <source>
        <dbReference type="SAM" id="SignalP"/>
    </source>
</evidence>
<feature type="chain" id="PRO_5046597003" description="GLPGLI family protein" evidence="1">
    <location>
        <begin position="21"/>
        <end position="122"/>
    </location>
</feature>
<keyword evidence="3" id="KW-1185">Reference proteome</keyword>
<dbReference type="EMBL" id="JBHTHZ010000003">
    <property type="protein sequence ID" value="MFD0793215.1"/>
    <property type="molecule type" value="Genomic_DNA"/>
</dbReference>
<comment type="caution">
    <text evidence="2">The sequence shown here is derived from an EMBL/GenBank/DDBJ whole genome shotgun (WGS) entry which is preliminary data.</text>
</comment>
<evidence type="ECO:0000313" key="3">
    <source>
        <dbReference type="Proteomes" id="UP001597010"/>
    </source>
</evidence>
<evidence type="ECO:0008006" key="4">
    <source>
        <dbReference type="Google" id="ProtNLM"/>
    </source>
</evidence>
<dbReference type="Proteomes" id="UP001597010">
    <property type="component" value="Unassembled WGS sequence"/>
</dbReference>
<feature type="signal peptide" evidence="1">
    <location>
        <begin position="1"/>
        <end position="20"/>
    </location>
</feature>